<dbReference type="EMBL" id="FWFO01000001">
    <property type="protein sequence ID" value="SLN42941.1"/>
    <property type="molecule type" value="Genomic_DNA"/>
</dbReference>
<name>A0A1Y5SKT0_9RHOB</name>
<gene>
    <name evidence="3" type="ORF">TRL7639_02225</name>
</gene>
<dbReference type="InterPro" id="IPR011659">
    <property type="entry name" value="WD40"/>
</dbReference>
<dbReference type="Proteomes" id="UP000193077">
    <property type="component" value="Unassembled WGS sequence"/>
</dbReference>
<feature type="chain" id="PRO_5013345909" evidence="2">
    <location>
        <begin position="29"/>
        <end position="1518"/>
    </location>
</feature>
<keyword evidence="1" id="KW-0853">WD repeat</keyword>
<dbReference type="SUPFAM" id="SSF82171">
    <property type="entry name" value="DPP6 N-terminal domain-like"/>
    <property type="match status" value="1"/>
</dbReference>
<dbReference type="PROSITE" id="PS50294">
    <property type="entry name" value="WD_REPEATS_REGION"/>
    <property type="match status" value="1"/>
</dbReference>
<dbReference type="Pfam" id="PF07676">
    <property type="entry name" value="PD40"/>
    <property type="match status" value="1"/>
</dbReference>
<dbReference type="InterPro" id="IPR015943">
    <property type="entry name" value="WD40/YVTN_repeat-like_dom_sf"/>
</dbReference>
<proteinExistence type="predicted"/>
<dbReference type="PANTHER" id="PTHR19879">
    <property type="entry name" value="TRANSCRIPTION INITIATION FACTOR TFIID"/>
    <property type="match status" value="1"/>
</dbReference>
<dbReference type="SMART" id="SM00320">
    <property type="entry name" value="WD40"/>
    <property type="match status" value="6"/>
</dbReference>
<dbReference type="OrthoDB" id="235631at2"/>
<evidence type="ECO:0000313" key="4">
    <source>
        <dbReference type="Proteomes" id="UP000193077"/>
    </source>
</evidence>
<dbReference type="SUPFAM" id="SSF63829">
    <property type="entry name" value="Calcium-dependent phosphotriesterase"/>
    <property type="match status" value="1"/>
</dbReference>
<dbReference type="PROSITE" id="PS50082">
    <property type="entry name" value="WD_REPEATS_2"/>
    <property type="match status" value="2"/>
</dbReference>
<feature type="repeat" description="WD" evidence="1">
    <location>
        <begin position="343"/>
        <end position="384"/>
    </location>
</feature>
<dbReference type="SUPFAM" id="SSF50998">
    <property type="entry name" value="Quinoprotein alcohol dehydrogenase-like"/>
    <property type="match status" value="1"/>
</dbReference>
<protein>
    <submittedName>
        <fullName evidence="3">WD domain, G-beta repeat</fullName>
    </submittedName>
</protein>
<accession>A0A1Y5SKT0</accession>
<evidence type="ECO:0000313" key="3">
    <source>
        <dbReference type="EMBL" id="SLN42941.1"/>
    </source>
</evidence>
<organism evidence="3 4">
    <name type="scientific">Falsiruegeria litorea R37</name>
    <dbReference type="NCBI Taxonomy" id="1200284"/>
    <lineage>
        <taxon>Bacteria</taxon>
        <taxon>Pseudomonadati</taxon>
        <taxon>Pseudomonadota</taxon>
        <taxon>Alphaproteobacteria</taxon>
        <taxon>Rhodobacterales</taxon>
        <taxon>Roseobacteraceae</taxon>
        <taxon>Falsiruegeria</taxon>
    </lineage>
</organism>
<feature type="repeat" description="WD" evidence="1">
    <location>
        <begin position="965"/>
        <end position="1006"/>
    </location>
</feature>
<reference evidence="3 4" key="1">
    <citation type="submission" date="2017-03" db="EMBL/GenBank/DDBJ databases">
        <authorList>
            <person name="Afonso C.L."/>
            <person name="Miller P.J."/>
            <person name="Scott M.A."/>
            <person name="Spackman E."/>
            <person name="Goraichik I."/>
            <person name="Dimitrov K.M."/>
            <person name="Suarez D.L."/>
            <person name="Swayne D.E."/>
        </authorList>
    </citation>
    <scope>NUCLEOTIDE SEQUENCE [LARGE SCALE GENOMIC DNA]</scope>
    <source>
        <strain evidence="3 4">CECT 7639</strain>
    </source>
</reference>
<dbReference type="Pfam" id="PF00400">
    <property type="entry name" value="WD40"/>
    <property type="match status" value="1"/>
</dbReference>
<dbReference type="Gene3D" id="3.40.50.1460">
    <property type="match status" value="1"/>
</dbReference>
<feature type="signal peptide" evidence="2">
    <location>
        <begin position="1"/>
        <end position="28"/>
    </location>
</feature>
<keyword evidence="4" id="KW-1185">Reference proteome</keyword>
<dbReference type="RefSeq" id="WP_085795727.1">
    <property type="nucleotide sequence ID" value="NZ_FWFO01000001.1"/>
</dbReference>
<sequence>MKQPGFRSFVLAVATLLTILSATPQAIAQPPIAQVMTEPDERHSMVLEFSPDGRRLAIASLSDLWIRDIGTGEVLFQEKLETSVQDLTFLPNGKFLAVALGEKGVIVFDPQNRTQPEAHRIPGTWDKVRAHADGTGLYGGNWETAKSMQLPGTTYSEIDLFILFPSYQFDADGNTTIARMNWQMHLQNHAEFESLRTSGNVNSVYSSALYNFIARGLIALIHTDPEADPHQSFLTYQPNSEPRMKDYRQTERGPRALVWGKAESEDRFVVIDPGNSEVTFQLGFEAGEYSPYTAATLAPNGQMVAALHRNGQINIFATSDAPEDLSFSDAPPLTDQAPDIALTQSHSDPIKTIAIAPDGRTFVSLGQDNRMHLWDAVSGRALRSIAEGEFFSTVSYAPDSKTLLTIGHSDGFELWSTATGQLAGGNQHTPQVVWASFLGPTGDILACGTAGCDIGSEQDFERGTVTTLEMPVLMDVGSFNGASVSPDGSRTALSVGGQVILIDTERRSLQKIDTPAEASKVALNSADFGLIVTKDGQLQEFDAKSGTLGQQHDPLGFDIDQITHIANDQFLLSTSSGVNLDGLDDPPMHRVYDRRSASVVATLPAPLSAPGIGGAGPVAFHPATSTVVGVGHSGWNGAPQIDVWDLSRGPNEATLRHTIKSAAMAPRSLVFSQDGDTLVINGREQAAHWDLQSGKVTRVRGTPIFANTVISKGGLTYISQSDSERKLAHANTTIGEITRDWKKSDAFYGDPEGRILSNGKDIFLTNGQTMAHFDIATIENTKKPLRTVQEFTLEGGYLTDPPLISPNGEHLLGEVFQDNQRRLQLYDASTGEMIWAVNNDQYLEDWAFSPDGQTIVWLDNGWRPPAVIDVTTGAQNPVPGFDTPDRPDGLLAVDRFGVGQLMKVIDDNRILLLDSKGAPSDHSTSLAGVAPRSARLSHTRDMALIEGSDGRNLLWNWQNGLSHPISANPIGADGIAFSPDGRLLAIAETSGVISLWEVQTGARLVRLVSLLSGDWAVLGEDGRYDASDPGNFPALGWVLPDDPLRSLPVELFYREFFEPRLLPRLLNAEYLPPLPDLPALNRQQPELAFGDVVFDAQRPNEVSVSLTVSAVGPEGAGSGVSSVKLFRDGQLVAQREGGPQGLISAEQGTASLTLTFERIQLPTDGKDVLFEAYAFNADGVKSTTVQKSLPAPETPLQNDRTAYVISIGVDSYENSSWDLNYASADAILSAESVADRISAQGGFDRVVSIPLVSSRALGQSKASRAHVETVLAILGGAQVSEADRAAIPGAQTLRRARPQDLVYVFFAGHGFADDDGLFHLFLQDIGTDSVGRVVDDALLTKTLDSNRLSDLFRDIQAGDMVLVIDACNSAASVEGEAFKPGPMGSRGLGQLAYDKGMRVLTASQAEGVALESDVLRHGALSYAMFREGLEDARADRAPVDERVSFGELLSFAEQRVPTLYKEIVDHNFMPVERGSMSFSADDGDIASTQSRSTRYLQRPSLFDFTRNHGRDSVYLNLN</sequence>
<dbReference type="InterPro" id="IPR011047">
    <property type="entry name" value="Quinoprotein_ADH-like_sf"/>
</dbReference>
<evidence type="ECO:0000256" key="2">
    <source>
        <dbReference type="SAM" id="SignalP"/>
    </source>
</evidence>
<evidence type="ECO:0000256" key="1">
    <source>
        <dbReference type="PROSITE-ProRule" id="PRU00221"/>
    </source>
</evidence>
<dbReference type="Gene3D" id="2.130.10.10">
    <property type="entry name" value="YVTN repeat-like/Quinoprotein amine dehydrogenase"/>
    <property type="match status" value="4"/>
</dbReference>
<keyword evidence="2" id="KW-0732">Signal</keyword>
<dbReference type="InterPro" id="IPR001680">
    <property type="entry name" value="WD40_rpt"/>
</dbReference>
<dbReference type="PANTHER" id="PTHR19879:SF9">
    <property type="entry name" value="TRANSCRIPTION INITIATION FACTOR TFIID SUBUNIT 5"/>
    <property type="match status" value="1"/>
</dbReference>